<dbReference type="EMBL" id="JAVHJS010000005">
    <property type="protein sequence ID" value="KAK2858143.1"/>
    <property type="molecule type" value="Genomic_DNA"/>
</dbReference>
<keyword evidence="2" id="KW-1185">Reference proteome</keyword>
<dbReference type="InterPro" id="IPR011990">
    <property type="entry name" value="TPR-like_helical_dom_sf"/>
</dbReference>
<dbReference type="SMART" id="SM00028">
    <property type="entry name" value="TPR"/>
    <property type="match status" value="4"/>
</dbReference>
<dbReference type="Gene3D" id="1.25.40.10">
    <property type="entry name" value="Tetratricopeptide repeat domain"/>
    <property type="match status" value="3"/>
</dbReference>
<gene>
    <name evidence="1" type="ORF">Q7C36_006062</name>
</gene>
<dbReference type="PANTHER" id="PTHR16253">
    <property type="entry name" value="TETRATRICOPEPTIDE REPEAT PROTEIN 22"/>
    <property type="match status" value="1"/>
</dbReference>
<dbReference type="Pfam" id="PF13432">
    <property type="entry name" value="TPR_16"/>
    <property type="match status" value="1"/>
</dbReference>
<dbReference type="Proteomes" id="UP001187315">
    <property type="component" value="Unassembled WGS sequence"/>
</dbReference>
<dbReference type="InterPro" id="IPR042342">
    <property type="entry name" value="TTC22"/>
</dbReference>
<sequence length="563" mass="64024">MEESTEEDLESLIEDLDFIPGHFHLLLNLNIESSGPTNLRLRDIQMKRENLRAELEAETGRLQYAIRNMLGLLAYHLDELEDAEEVFRSICQEDPGNLNAWANLAHIYERLGRDSEESDCLEQVKYLMDLETSDSPTEGRLRASRCLSEQAFAQLHDVDLEREEDLQERLTTSLTLYNRALHYGAELIPQEEKWSWYFKMATIHIKLYGIENDSKDLEHTRLTHYNKALTLLVETLKSDTTHLKALAWCYIGLMLERKDEFSTVPMAVHDCGLSGSEPLSCYGSGLKLATDDAFTLNHLASVFFWSGKHEMSMGICNMALNVLPDAELNWKAYCTRAKLKLTNYTKALDQTKLGLSGIPDRQELREARADLEKVLSVQPCLRTHLDMGQVYYYMGVDAVKETIMVDEMAVNQALVSLAQALKCPLGSTVPELQLLRGRCLLLKGEEQNAIDCFRQSLELERPGSYEQQALHFSLEALLTNFTKSTGDISNILSQVEECVKLAEERHGTDAVRVELRLLCRTYTDEVAELSRELVKKGKLGMVRRLLQSIQPQDKLPLGRSLSL</sequence>
<dbReference type="Pfam" id="PF13181">
    <property type="entry name" value="TPR_8"/>
    <property type="match status" value="2"/>
</dbReference>
<comment type="caution">
    <text evidence="1">The sequence shown here is derived from an EMBL/GenBank/DDBJ whole genome shotgun (WGS) entry which is preliminary data.</text>
</comment>
<reference evidence="1" key="1">
    <citation type="submission" date="2023-08" db="EMBL/GenBank/DDBJ databases">
        <title>Pelteobagrus vachellii genome.</title>
        <authorList>
            <person name="Liu H."/>
        </authorList>
    </citation>
    <scope>NUCLEOTIDE SEQUENCE</scope>
    <source>
        <strain evidence="1">PRFRI_2022a</strain>
        <tissue evidence="1">Muscle</tissue>
    </source>
</reference>
<dbReference type="PANTHER" id="PTHR16253:SF0">
    <property type="entry name" value="TETRATRICOPEPTIDE REPEAT PROTEIN 22"/>
    <property type="match status" value="1"/>
</dbReference>
<dbReference type="InterPro" id="IPR019734">
    <property type="entry name" value="TPR_rpt"/>
</dbReference>
<evidence type="ECO:0000313" key="2">
    <source>
        <dbReference type="Proteomes" id="UP001187315"/>
    </source>
</evidence>
<dbReference type="AlphaFoldDB" id="A0AA88NIQ0"/>
<accession>A0AA88NIQ0</accession>
<dbReference type="SUPFAM" id="SSF48452">
    <property type="entry name" value="TPR-like"/>
    <property type="match status" value="1"/>
</dbReference>
<proteinExistence type="predicted"/>
<evidence type="ECO:0000313" key="1">
    <source>
        <dbReference type="EMBL" id="KAK2858143.1"/>
    </source>
</evidence>
<evidence type="ECO:0008006" key="3">
    <source>
        <dbReference type="Google" id="ProtNLM"/>
    </source>
</evidence>
<organism evidence="1 2">
    <name type="scientific">Tachysurus vachellii</name>
    <name type="common">Darkbarbel catfish</name>
    <name type="synonym">Pelteobagrus vachellii</name>
    <dbReference type="NCBI Taxonomy" id="175792"/>
    <lineage>
        <taxon>Eukaryota</taxon>
        <taxon>Metazoa</taxon>
        <taxon>Chordata</taxon>
        <taxon>Craniata</taxon>
        <taxon>Vertebrata</taxon>
        <taxon>Euteleostomi</taxon>
        <taxon>Actinopterygii</taxon>
        <taxon>Neopterygii</taxon>
        <taxon>Teleostei</taxon>
        <taxon>Ostariophysi</taxon>
        <taxon>Siluriformes</taxon>
        <taxon>Bagridae</taxon>
        <taxon>Tachysurus</taxon>
    </lineage>
</organism>
<name>A0AA88NIQ0_TACVA</name>
<protein>
    <recommendedName>
        <fullName evidence="3">Tetratricopeptide repeat domain 22</fullName>
    </recommendedName>
</protein>